<organism evidence="1 3">
    <name type="scientific">Flavobacterium muglaense</name>
    <dbReference type="NCBI Taxonomy" id="2764716"/>
    <lineage>
        <taxon>Bacteria</taxon>
        <taxon>Pseudomonadati</taxon>
        <taxon>Bacteroidota</taxon>
        <taxon>Flavobacteriia</taxon>
        <taxon>Flavobacteriales</taxon>
        <taxon>Flavobacteriaceae</taxon>
        <taxon>Flavobacterium</taxon>
    </lineage>
</organism>
<dbReference type="Proteomes" id="UP000641454">
    <property type="component" value="Unassembled WGS sequence"/>
</dbReference>
<reference evidence="1 3" key="1">
    <citation type="submission" date="2020-08" db="EMBL/GenBank/DDBJ databases">
        <title>Description of novel Flavobacterium F-392 isolate.</title>
        <authorList>
            <person name="Saticioglu I.B."/>
            <person name="Duman M."/>
            <person name="Altun S."/>
        </authorList>
    </citation>
    <scope>NUCLEOTIDE SEQUENCE [LARGE SCALE GENOMIC DNA]</scope>
    <source>
        <strain evidence="1 3">F-392</strain>
    </source>
</reference>
<evidence type="ECO:0000313" key="1">
    <source>
        <dbReference type="EMBL" id="MBC5845255.1"/>
    </source>
</evidence>
<proteinExistence type="predicted"/>
<protein>
    <submittedName>
        <fullName evidence="1">DUF2158 domain-containing protein</fullName>
    </submittedName>
</protein>
<keyword evidence="3" id="KW-1185">Reference proteome</keyword>
<gene>
    <name evidence="1" type="ORF">H8R25_12510</name>
    <name evidence="2" type="ORF">H8R25_12525</name>
</gene>
<dbReference type="EMBL" id="JACRUL010000033">
    <property type="protein sequence ID" value="MBC5845258.1"/>
    <property type="molecule type" value="Genomic_DNA"/>
</dbReference>
<dbReference type="RefSeq" id="WP_187019565.1">
    <property type="nucleotide sequence ID" value="NZ_JACRUK010000034.1"/>
</dbReference>
<name>A0A923N392_9FLAO</name>
<evidence type="ECO:0000313" key="3">
    <source>
        <dbReference type="Proteomes" id="UP000641454"/>
    </source>
</evidence>
<dbReference type="InterPro" id="IPR019226">
    <property type="entry name" value="DUF2158"/>
</dbReference>
<dbReference type="Pfam" id="PF09926">
    <property type="entry name" value="DUF2158"/>
    <property type="match status" value="1"/>
</dbReference>
<evidence type="ECO:0000313" key="2">
    <source>
        <dbReference type="EMBL" id="MBC5845258.1"/>
    </source>
</evidence>
<accession>A0A923N392</accession>
<comment type="caution">
    <text evidence="1">The sequence shown here is derived from an EMBL/GenBank/DDBJ whole genome shotgun (WGS) entry which is preliminary data.</text>
</comment>
<dbReference type="EMBL" id="JACRUL010000033">
    <property type="protein sequence ID" value="MBC5845255.1"/>
    <property type="molecule type" value="Genomic_DNA"/>
</dbReference>
<dbReference type="AlphaFoldDB" id="A0A923N392"/>
<sequence length="57" mass="6438">MIVKEGMIVWLKTGGPAMTVSSLARPNTWICKWFVGTKLSHSQFKSEDLTDKDPNQK</sequence>